<dbReference type="PANTHER" id="PTHR47150:SF7">
    <property type="entry name" value="NUCLEASE"/>
    <property type="match status" value="1"/>
</dbReference>
<accession>A0AA35YXL4</accession>
<feature type="compositionally biased region" description="Acidic residues" evidence="1">
    <location>
        <begin position="278"/>
        <end position="323"/>
    </location>
</feature>
<protein>
    <recommendedName>
        <fullName evidence="4">DDE Tnp4 domain-containing protein</fullName>
    </recommendedName>
</protein>
<name>A0AA35YXL4_LACSI</name>
<evidence type="ECO:0008006" key="4">
    <source>
        <dbReference type="Google" id="ProtNLM"/>
    </source>
</evidence>
<dbReference type="Proteomes" id="UP001177003">
    <property type="component" value="Chromosome 4"/>
</dbReference>
<sequence length="323" mass="37638">MDARGKKGFSPIQKCTASIRQLAYGMGADKWNEYFRMLERTVRDSVYKFGKAICLVYRQRYLRKPTINDIHQLYTVHEGKHGFLRMLGSIDCMHWSLSYAPTHGVSPVFNDIYLRKSHDVPFQANGVAYKRGYYLTDGIYPYLSIFVKSFTCPNDPKRKKFKEAQESARKDVERAFGVLKRRWQVLKVGARSYEVKMLQHVMYACIILHNMILEDEGRAICRYNENEVLPNIEGVAVGTQEYWVNRREVHNRDFHQALRADLVEHIYRAHVQPPQELSYDDDLLDESDEDSDMFVESEDFDDESDAGENDADDLGEDEDDDSE</sequence>
<reference evidence="2" key="1">
    <citation type="submission" date="2023-04" db="EMBL/GenBank/DDBJ databases">
        <authorList>
            <person name="Vijverberg K."/>
            <person name="Xiong W."/>
            <person name="Schranz E."/>
        </authorList>
    </citation>
    <scope>NUCLEOTIDE SEQUENCE</scope>
</reference>
<keyword evidence="3" id="KW-1185">Reference proteome</keyword>
<dbReference type="PANTHER" id="PTHR47150">
    <property type="entry name" value="OS12G0169200 PROTEIN"/>
    <property type="match status" value="1"/>
</dbReference>
<evidence type="ECO:0000313" key="3">
    <source>
        <dbReference type="Proteomes" id="UP001177003"/>
    </source>
</evidence>
<dbReference type="AlphaFoldDB" id="A0AA35YXL4"/>
<organism evidence="2 3">
    <name type="scientific">Lactuca saligna</name>
    <name type="common">Willowleaf lettuce</name>
    <dbReference type="NCBI Taxonomy" id="75948"/>
    <lineage>
        <taxon>Eukaryota</taxon>
        <taxon>Viridiplantae</taxon>
        <taxon>Streptophyta</taxon>
        <taxon>Embryophyta</taxon>
        <taxon>Tracheophyta</taxon>
        <taxon>Spermatophyta</taxon>
        <taxon>Magnoliopsida</taxon>
        <taxon>eudicotyledons</taxon>
        <taxon>Gunneridae</taxon>
        <taxon>Pentapetalae</taxon>
        <taxon>asterids</taxon>
        <taxon>campanulids</taxon>
        <taxon>Asterales</taxon>
        <taxon>Asteraceae</taxon>
        <taxon>Cichorioideae</taxon>
        <taxon>Cichorieae</taxon>
        <taxon>Lactucinae</taxon>
        <taxon>Lactuca</taxon>
    </lineage>
</organism>
<dbReference type="Pfam" id="PF04827">
    <property type="entry name" value="Plant_tran"/>
    <property type="match status" value="2"/>
</dbReference>
<dbReference type="EMBL" id="OX465080">
    <property type="protein sequence ID" value="CAI9282155.1"/>
    <property type="molecule type" value="Genomic_DNA"/>
</dbReference>
<dbReference type="InterPro" id="IPR006912">
    <property type="entry name" value="Harbinger_derived_prot"/>
</dbReference>
<gene>
    <name evidence="2" type="ORF">LSALG_LOCUS21808</name>
</gene>
<feature type="region of interest" description="Disordered" evidence="1">
    <location>
        <begin position="277"/>
        <end position="323"/>
    </location>
</feature>
<proteinExistence type="predicted"/>
<evidence type="ECO:0000256" key="1">
    <source>
        <dbReference type="SAM" id="MobiDB-lite"/>
    </source>
</evidence>
<evidence type="ECO:0000313" key="2">
    <source>
        <dbReference type="EMBL" id="CAI9282155.1"/>
    </source>
</evidence>